<evidence type="ECO:0000256" key="1">
    <source>
        <dbReference type="ARBA" id="ARBA00004141"/>
    </source>
</evidence>
<keyword evidence="5 7" id="KW-0408">Iron</keyword>
<feature type="transmembrane region" description="Helical" evidence="7">
    <location>
        <begin position="45"/>
        <end position="66"/>
    </location>
</feature>
<dbReference type="RefSeq" id="WP_370890073.1">
    <property type="nucleotide sequence ID" value="NZ_JBGJLR010000001.1"/>
</dbReference>
<comment type="caution">
    <text evidence="9">The sequence shown here is derived from an EMBL/GenBank/DDBJ whole genome shotgun (WGS) entry which is preliminary data.</text>
</comment>
<evidence type="ECO:0000256" key="2">
    <source>
        <dbReference type="ARBA" id="ARBA00022448"/>
    </source>
</evidence>
<comment type="function">
    <text evidence="7">Part of the MsrPQ system that repairs oxidized periplasmic proteins containing methionine sulfoxide residues (Met-O), using respiratory chain electrons. Thus protects these proteins from oxidative-stress damage caused by reactive species of oxygen and chlorine generated by the host defense mechanisms. MsrPQ is essential for the maintenance of envelope integrity under bleach stress, rescuing a wide series of structurally unrelated periplasmic proteins from methionine oxidation. MsrQ provides electrons for reduction to the reductase catalytic subunit MsrP, using the quinone pool of the respiratory chain.</text>
</comment>
<reference evidence="9 10" key="1">
    <citation type="submission" date="2024-08" db="EMBL/GenBank/DDBJ databases">
        <authorList>
            <person name="Feng Z."/>
            <person name="Ronholm J."/>
        </authorList>
    </citation>
    <scope>NUCLEOTIDE SEQUENCE [LARGE SCALE GENOMIC DNA]</scope>
    <source>
        <strain evidence="9 10">4-AB0-8</strain>
    </source>
</reference>
<comment type="similarity">
    <text evidence="7">Belongs to the MsrQ family.</text>
</comment>
<keyword evidence="6 7" id="KW-0472">Membrane</keyword>
<dbReference type="PANTHER" id="PTHR36964">
    <property type="entry name" value="PROTEIN-METHIONINE-SULFOXIDE REDUCTASE HEME-BINDING SUBUNIT MSRQ"/>
    <property type="match status" value="1"/>
</dbReference>
<gene>
    <name evidence="7" type="primary">msrQ</name>
    <name evidence="9" type="ORF">ACBP88_00650</name>
</gene>
<dbReference type="Pfam" id="PF01794">
    <property type="entry name" value="Ferric_reduct"/>
    <property type="match status" value="1"/>
</dbReference>
<comment type="cofactor">
    <cofactor evidence="7">
        <name>heme b</name>
        <dbReference type="ChEBI" id="CHEBI:60344"/>
    </cofactor>
    <text evidence="7">Binds 1 heme b (iron(II)-protoporphyrin IX) group per subunit.</text>
</comment>
<evidence type="ECO:0000256" key="7">
    <source>
        <dbReference type="HAMAP-Rule" id="MF_01207"/>
    </source>
</evidence>
<keyword evidence="2 7" id="KW-0813">Transport</keyword>
<evidence type="ECO:0000256" key="3">
    <source>
        <dbReference type="ARBA" id="ARBA00022692"/>
    </source>
</evidence>
<feature type="transmembrane region" description="Helical" evidence="7">
    <location>
        <begin position="116"/>
        <end position="136"/>
    </location>
</feature>
<keyword evidence="3 7" id="KW-0812">Transmembrane</keyword>
<evidence type="ECO:0000313" key="10">
    <source>
        <dbReference type="Proteomes" id="UP001567350"/>
    </source>
</evidence>
<keyword evidence="7" id="KW-0288">FMN</keyword>
<dbReference type="PANTHER" id="PTHR36964:SF1">
    <property type="entry name" value="PROTEIN-METHIONINE-SULFOXIDE REDUCTASE HEME-BINDING SUBUNIT MSRQ"/>
    <property type="match status" value="1"/>
</dbReference>
<comment type="subunit">
    <text evidence="7">Heterodimer of a catalytic subunit (MsrP) and a heme-binding subunit (MsrQ).</text>
</comment>
<keyword evidence="7" id="KW-0249">Electron transport</keyword>
<proteinExistence type="inferred from homology"/>
<comment type="cofactor">
    <cofactor evidence="7">
        <name>FMN</name>
        <dbReference type="ChEBI" id="CHEBI:58210"/>
    </cofactor>
    <text evidence="7">Binds 1 FMN per subunit.</text>
</comment>
<feature type="transmembrane region" description="Helical" evidence="7">
    <location>
        <begin position="148"/>
        <end position="165"/>
    </location>
</feature>
<evidence type="ECO:0000313" key="9">
    <source>
        <dbReference type="EMBL" id="MEZ2737975.1"/>
    </source>
</evidence>
<name>A0ABV4I7Z1_9BURK</name>
<evidence type="ECO:0000259" key="8">
    <source>
        <dbReference type="Pfam" id="PF01794"/>
    </source>
</evidence>
<comment type="subcellular location">
    <subcellularLocation>
        <location evidence="7">Cell membrane</location>
        <topology evidence="7">Multi-pass membrane protein</topology>
    </subcellularLocation>
    <subcellularLocation>
        <location evidence="1">Membrane</location>
        <topology evidence="1">Multi-pass membrane protein</topology>
    </subcellularLocation>
</comment>
<feature type="transmembrane region" description="Helical" evidence="7">
    <location>
        <begin position="78"/>
        <end position="96"/>
    </location>
</feature>
<evidence type="ECO:0000256" key="6">
    <source>
        <dbReference type="ARBA" id="ARBA00023136"/>
    </source>
</evidence>
<protein>
    <recommendedName>
        <fullName evidence="7">Protein-methionine-sulfoxide reductase heme-binding subunit MsrQ</fullName>
    </recommendedName>
    <alternativeName>
        <fullName evidence="7">Flavocytochrome MsrQ</fullName>
    </alternativeName>
</protein>
<keyword evidence="10" id="KW-1185">Reference proteome</keyword>
<feature type="transmembrane region" description="Helical" evidence="7">
    <location>
        <begin position="177"/>
        <end position="193"/>
    </location>
</feature>
<dbReference type="HAMAP" id="MF_01207">
    <property type="entry name" value="MsrQ"/>
    <property type="match status" value="1"/>
</dbReference>
<keyword evidence="7" id="KW-1003">Cell membrane</keyword>
<feature type="domain" description="Ferric oxidoreductase" evidence="8">
    <location>
        <begin position="45"/>
        <end position="160"/>
    </location>
</feature>
<comment type="caution">
    <text evidence="7">Lacks conserved residue(s) required for the propagation of feature annotation.</text>
</comment>
<evidence type="ECO:0000256" key="4">
    <source>
        <dbReference type="ARBA" id="ARBA00022989"/>
    </source>
</evidence>
<sequence length="205" mass="22903">MPFSGKSLQRMALHGLCLLPALWLGYLVATDGLGANPAEALLRALGLWAMRFVCLVLAVTPLRVWLRWRWLAGYRRMLGLYAFAYASLHWVCYVLLDMGLDWAAVLDDLAQRPFILVGTLAWLILLVLAITSIPALIRRLGGKRWQALHRAVYAAAALAVLHFWWMRAGKNNLAEVGVYLAIVAALLVARVVLRYQKAQQNKPSA</sequence>
<keyword evidence="7" id="KW-0479">Metal-binding</keyword>
<dbReference type="InterPro" id="IPR022837">
    <property type="entry name" value="MsrQ-like"/>
</dbReference>
<evidence type="ECO:0000256" key="5">
    <source>
        <dbReference type="ARBA" id="ARBA00023004"/>
    </source>
</evidence>
<organism evidence="9 10">
    <name type="scientific">Comamonas jiangduensis</name>
    <dbReference type="NCBI Taxonomy" id="1194168"/>
    <lineage>
        <taxon>Bacteria</taxon>
        <taxon>Pseudomonadati</taxon>
        <taxon>Pseudomonadota</taxon>
        <taxon>Betaproteobacteria</taxon>
        <taxon>Burkholderiales</taxon>
        <taxon>Comamonadaceae</taxon>
        <taxon>Comamonas</taxon>
    </lineage>
</organism>
<dbReference type="InterPro" id="IPR013130">
    <property type="entry name" value="Fe3_Rdtase_TM_dom"/>
</dbReference>
<keyword evidence="7" id="KW-0349">Heme</keyword>
<keyword evidence="4 7" id="KW-1133">Transmembrane helix</keyword>
<dbReference type="EMBL" id="JBGJLR010000001">
    <property type="protein sequence ID" value="MEZ2737975.1"/>
    <property type="molecule type" value="Genomic_DNA"/>
</dbReference>
<dbReference type="Proteomes" id="UP001567350">
    <property type="component" value="Unassembled WGS sequence"/>
</dbReference>
<accession>A0ABV4I7Z1</accession>
<keyword evidence="7" id="KW-0285">Flavoprotein</keyword>